<dbReference type="AlphaFoldDB" id="A0A371GXT7"/>
<organism evidence="1 2">
    <name type="scientific">Mucuna pruriens</name>
    <name type="common">Velvet bean</name>
    <name type="synonym">Dolichos pruriens</name>
    <dbReference type="NCBI Taxonomy" id="157652"/>
    <lineage>
        <taxon>Eukaryota</taxon>
        <taxon>Viridiplantae</taxon>
        <taxon>Streptophyta</taxon>
        <taxon>Embryophyta</taxon>
        <taxon>Tracheophyta</taxon>
        <taxon>Spermatophyta</taxon>
        <taxon>Magnoliopsida</taxon>
        <taxon>eudicotyledons</taxon>
        <taxon>Gunneridae</taxon>
        <taxon>Pentapetalae</taxon>
        <taxon>rosids</taxon>
        <taxon>fabids</taxon>
        <taxon>Fabales</taxon>
        <taxon>Fabaceae</taxon>
        <taxon>Papilionoideae</taxon>
        <taxon>50 kb inversion clade</taxon>
        <taxon>NPAAA clade</taxon>
        <taxon>indigoferoid/millettioid clade</taxon>
        <taxon>Phaseoleae</taxon>
        <taxon>Mucuna</taxon>
    </lineage>
</organism>
<accession>A0A371GXT7</accession>
<comment type="caution">
    <text evidence="1">The sequence shown here is derived from an EMBL/GenBank/DDBJ whole genome shotgun (WGS) entry which is preliminary data.</text>
</comment>
<evidence type="ECO:0000313" key="2">
    <source>
        <dbReference type="Proteomes" id="UP000257109"/>
    </source>
</evidence>
<reference evidence="1" key="1">
    <citation type="submission" date="2018-05" db="EMBL/GenBank/DDBJ databases">
        <title>Draft genome of Mucuna pruriens seed.</title>
        <authorList>
            <person name="Nnadi N.E."/>
            <person name="Vos R."/>
            <person name="Hasami M.H."/>
            <person name="Devisetty U.K."/>
            <person name="Aguiy J.C."/>
        </authorList>
    </citation>
    <scope>NUCLEOTIDE SEQUENCE [LARGE SCALE GENOMIC DNA]</scope>
    <source>
        <strain evidence="1">JCA_2017</strain>
    </source>
</reference>
<gene>
    <name evidence="1" type="ORF">CR513_22117</name>
</gene>
<proteinExistence type="predicted"/>
<evidence type="ECO:0008006" key="3">
    <source>
        <dbReference type="Google" id="ProtNLM"/>
    </source>
</evidence>
<evidence type="ECO:0000313" key="1">
    <source>
        <dbReference type="EMBL" id="RDX95378.1"/>
    </source>
</evidence>
<dbReference type="EMBL" id="QJKJ01004148">
    <property type="protein sequence ID" value="RDX95378.1"/>
    <property type="molecule type" value="Genomic_DNA"/>
</dbReference>
<keyword evidence="2" id="KW-1185">Reference proteome</keyword>
<name>A0A371GXT7_MUCPR</name>
<protein>
    <recommendedName>
        <fullName evidence="3">Reverse transcriptase Ty1/copia-type domain-containing protein</fullName>
    </recommendedName>
</protein>
<sequence length="84" mass="9792">MLKYLLLKPITSWTIIHLPDGKQSKSIGCRWIFNTKFNVNGTIDKHKARLNKLWFHKFSSTLIIHGFHHQFTADYSLFSEGSNS</sequence>
<dbReference type="Proteomes" id="UP000257109">
    <property type="component" value="Unassembled WGS sequence"/>
</dbReference>
<feature type="non-terminal residue" evidence="1">
    <location>
        <position position="1"/>
    </location>
</feature>